<sequence length="51" mass="5678">DGVVTWVPLQAPLRQHHGVHLLIHRHLARDSCRKCLSGSATGVHLQRGEAY</sequence>
<dbReference type="AlphaFoldDB" id="B3Y5Q6"/>
<reference evidence="1" key="2">
    <citation type="submission" date="2008-07" db="EMBL/GenBank/DDBJ databases">
        <title>Nitrogen-starvation-inducible cDNA clones isolated by using cDNA subtraction in a novel microalga accumulating lipids and hydrocarbons.</title>
        <authorList>
            <person name="Satoh A."/>
        </authorList>
    </citation>
    <scope>NUCLEOTIDE SEQUENCE</scope>
    <source>
        <strain evidence="1">MBIC11204</strain>
    </source>
</reference>
<name>B3Y5Q6_9CHLO</name>
<protein>
    <submittedName>
        <fullName evidence="1">Uncharacterized protein</fullName>
    </submittedName>
</protein>
<proteinExistence type="evidence at transcript level"/>
<accession>B3Y5Q6</accession>
<reference evidence="1" key="1">
    <citation type="submission" date="2008-07" db="EMBL/GenBank/DDBJ databases">
        <title>Characterization of the lipid accumulation in a new microalgal species, Pseudochoricystis ellipsoidea (Trebouxiophyceae).</title>
        <authorList>
            <person name="Satoh A."/>
            <person name="Kato M."/>
            <person name="Yamato K.T."/>
            <person name="Ikegami Y."/>
            <person name="Sekiguchi H."/>
            <person name="Kurano N."/>
            <person name="Miyachi S."/>
        </authorList>
    </citation>
    <scope>NUCLEOTIDE SEQUENCE</scope>
    <source>
        <strain evidence="1">MBIC11204</strain>
    </source>
</reference>
<dbReference type="EMBL" id="AB444287">
    <property type="protein sequence ID" value="BAG55413.1"/>
    <property type="molecule type" value="mRNA"/>
</dbReference>
<feature type="non-terminal residue" evidence="1">
    <location>
        <position position="51"/>
    </location>
</feature>
<feature type="non-terminal residue" evidence="1">
    <location>
        <position position="1"/>
    </location>
</feature>
<organism evidence="1">
    <name type="scientific">Pseudochoricystis ellipsoidea</name>
    <name type="common">nom. nud.</name>
    <dbReference type="NCBI Taxonomy" id="546385"/>
    <lineage>
        <taxon>Eukaryota</taxon>
        <taxon>Viridiplantae</taxon>
        <taxon>Chlorophyta</taxon>
        <taxon>core chlorophytes</taxon>
        <taxon>Trebouxiophyceae</taxon>
    </lineage>
</organism>
<evidence type="ECO:0000313" key="1">
    <source>
        <dbReference type="EMBL" id="BAG55413.1"/>
    </source>
</evidence>